<keyword evidence="4" id="KW-0964">Secreted</keyword>
<evidence type="ECO:0000313" key="11">
    <source>
        <dbReference type="EMBL" id="KAJ5362148.1"/>
    </source>
</evidence>
<comment type="catalytic activity">
    <reaction evidence="1 10">
        <text>Endohydrolysis of beta-(1-&gt;4)-linkages between D-glucosamine residues in a partly acetylated chitosan.</text>
        <dbReference type="EC" id="3.2.1.132"/>
    </reaction>
</comment>
<accession>A0A9W9RKZ2</accession>
<dbReference type="PANTHER" id="PTHR42061:SF4">
    <property type="entry name" value="ENDO-CHITOSANASE"/>
    <property type="match status" value="1"/>
</dbReference>
<name>A0A9W9RKZ2_PENBR</name>
<protein>
    <recommendedName>
        <fullName evidence="10">Endo-chitosanase</fullName>
        <ecNumber evidence="10">3.2.1.132</ecNumber>
    </recommendedName>
</protein>
<dbReference type="GO" id="GO:0000272">
    <property type="term" value="P:polysaccharide catabolic process"/>
    <property type="evidence" value="ECO:0007669"/>
    <property type="project" value="UniProtKB-KW"/>
</dbReference>
<evidence type="ECO:0000256" key="1">
    <source>
        <dbReference type="ARBA" id="ARBA00000405"/>
    </source>
</evidence>
<dbReference type="GO" id="GO:0016977">
    <property type="term" value="F:chitosanase activity"/>
    <property type="evidence" value="ECO:0007669"/>
    <property type="project" value="UniProtKB-EC"/>
</dbReference>
<comment type="subcellular location">
    <subcellularLocation>
        <location evidence="2 10">Secreted</location>
    </subcellularLocation>
</comment>
<keyword evidence="6 10" id="KW-0378">Hydrolase</keyword>
<organism evidence="11 12">
    <name type="scientific">Penicillium brevicompactum</name>
    <dbReference type="NCBI Taxonomy" id="5074"/>
    <lineage>
        <taxon>Eukaryota</taxon>
        <taxon>Fungi</taxon>
        <taxon>Dikarya</taxon>
        <taxon>Ascomycota</taxon>
        <taxon>Pezizomycotina</taxon>
        <taxon>Eurotiomycetes</taxon>
        <taxon>Eurotiomycetidae</taxon>
        <taxon>Eurotiales</taxon>
        <taxon>Aspergillaceae</taxon>
        <taxon>Penicillium</taxon>
    </lineage>
</organism>
<dbReference type="EMBL" id="JAPZBR010000002">
    <property type="protein sequence ID" value="KAJ5362148.1"/>
    <property type="molecule type" value="Genomic_DNA"/>
</dbReference>
<sequence length="303" mass="31583">MLFTSILSLLLLFVSTALTQSFDDPNAGPPAGVFAAGPKFSLAALQSEVSKASKVALEATYPINSGSNAAQVTIHSDWADFSEGGAFVWVADMDVDCDGLNFQCEGNQDGQAVTDFGALSAYAVPFIVIPNRFGVQYKGALPGNNVAAVICNGKMFYGIYGDTNGASPQAIGEASWLMARTCFPNDNLNGNRGHAETDVTYIVFTGNNAVLPGSALNEHYITDFATLRSMGDKLVHSLAKSLQLVSGSEKSDFTATTFSTAVATTTATGSPCSWEGHCADAPCSIDDDCVDGLACEAGKCTSS</sequence>
<keyword evidence="9 10" id="KW-0624">Polysaccharide degradation</keyword>
<evidence type="ECO:0000313" key="12">
    <source>
        <dbReference type="Proteomes" id="UP001148299"/>
    </source>
</evidence>
<evidence type="ECO:0000256" key="9">
    <source>
        <dbReference type="ARBA" id="ARBA00023326"/>
    </source>
</evidence>
<comment type="similarity">
    <text evidence="3 10">Belongs to the glycosyl hydrolase 75 family.</text>
</comment>
<keyword evidence="12" id="KW-1185">Reference proteome</keyword>
<dbReference type="EC" id="3.2.1.132" evidence="10"/>
<evidence type="ECO:0000256" key="8">
    <source>
        <dbReference type="ARBA" id="ARBA00023295"/>
    </source>
</evidence>
<evidence type="ECO:0000256" key="3">
    <source>
        <dbReference type="ARBA" id="ARBA00007799"/>
    </source>
</evidence>
<dbReference type="PANTHER" id="PTHR42061">
    <property type="entry name" value="ENDO-CHITOSANASE"/>
    <property type="match status" value="1"/>
</dbReference>
<keyword evidence="5 10" id="KW-0732">Signal</keyword>
<dbReference type="InterPro" id="IPR009939">
    <property type="entry name" value="Chitosanase_fungal"/>
</dbReference>
<evidence type="ECO:0000256" key="10">
    <source>
        <dbReference type="RuleBase" id="RU361208"/>
    </source>
</evidence>
<evidence type="ECO:0000256" key="4">
    <source>
        <dbReference type="ARBA" id="ARBA00022525"/>
    </source>
</evidence>
<dbReference type="GO" id="GO:0005576">
    <property type="term" value="C:extracellular region"/>
    <property type="evidence" value="ECO:0007669"/>
    <property type="project" value="UniProtKB-SubCell"/>
</dbReference>
<dbReference type="Pfam" id="PF07335">
    <property type="entry name" value="Glyco_hydro_75"/>
    <property type="match status" value="1"/>
</dbReference>
<keyword evidence="7" id="KW-0119">Carbohydrate metabolism</keyword>
<comment type="function">
    <text evidence="10">Chitosanase catalyzing the endo-type cleavage of chitosan, the deacylated form of chitin. Chitosanase may be crucial in the degradation of the deacetylated portion of chitin in the fungal cell wall.</text>
</comment>
<evidence type="ECO:0000256" key="6">
    <source>
        <dbReference type="ARBA" id="ARBA00022801"/>
    </source>
</evidence>
<reference evidence="11" key="1">
    <citation type="submission" date="2022-12" db="EMBL/GenBank/DDBJ databases">
        <authorList>
            <person name="Petersen C."/>
        </authorList>
    </citation>
    <scope>NUCLEOTIDE SEQUENCE</scope>
    <source>
        <strain evidence="11">IBT 35675</strain>
    </source>
</reference>
<evidence type="ECO:0000256" key="7">
    <source>
        <dbReference type="ARBA" id="ARBA00023277"/>
    </source>
</evidence>
<evidence type="ECO:0000256" key="2">
    <source>
        <dbReference type="ARBA" id="ARBA00004613"/>
    </source>
</evidence>
<feature type="chain" id="PRO_5041021186" description="Endo-chitosanase" evidence="10">
    <location>
        <begin position="20"/>
        <end position="303"/>
    </location>
</feature>
<comment type="caution">
    <text evidence="11">The sequence shown here is derived from an EMBL/GenBank/DDBJ whole genome shotgun (WGS) entry which is preliminary data.</text>
</comment>
<keyword evidence="8 10" id="KW-0326">Glycosidase</keyword>
<reference evidence="11" key="2">
    <citation type="journal article" date="2023" name="IMA Fungus">
        <title>Comparative genomic study of the Penicillium genus elucidates a diverse pangenome and 15 lateral gene transfer events.</title>
        <authorList>
            <person name="Petersen C."/>
            <person name="Sorensen T."/>
            <person name="Nielsen M.R."/>
            <person name="Sondergaard T.E."/>
            <person name="Sorensen J.L."/>
            <person name="Fitzpatrick D.A."/>
            <person name="Frisvad J.C."/>
            <person name="Nielsen K.L."/>
        </authorList>
    </citation>
    <scope>NUCLEOTIDE SEQUENCE</scope>
    <source>
        <strain evidence="11">IBT 35675</strain>
    </source>
</reference>
<evidence type="ECO:0000256" key="5">
    <source>
        <dbReference type="ARBA" id="ARBA00022729"/>
    </source>
</evidence>
<feature type="signal peptide" evidence="10">
    <location>
        <begin position="1"/>
        <end position="19"/>
    </location>
</feature>
<dbReference type="AlphaFoldDB" id="A0A9W9RKZ2"/>
<dbReference type="Proteomes" id="UP001148299">
    <property type="component" value="Unassembled WGS sequence"/>
</dbReference>
<gene>
    <name evidence="11" type="ORF">N7541_002992</name>
</gene>
<proteinExistence type="inferred from homology"/>